<reference evidence="1" key="1">
    <citation type="submission" date="2016-09" db="EMBL/GenBank/DDBJ databases">
        <title>Complete Genome Sequence of Brevibacterium aurantiacum SMQ-1335.</title>
        <authorList>
            <person name="de Melo A.G."/>
            <person name="Labrie S.J."/>
            <person name="Dumaresq J."/>
            <person name="Roberts R.J."/>
            <person name="Tremblay D.M."/>
            <person name="Moineau S."/>
        </authorList>
    </citation>
    <scope>NUCLEOTIDE SEQUENCE</scope>
    <source>
        <strain evidence="1">SMQ-1335</strain>
    </source>
</reference>
<sequence length="57" mass="6263">MVDGNKRLGWLSLAVFYDLNGFEFDAPDDDAFDLVISVASGDIEAADIAAKLRTWRA</sequence>
<dbReference type="AlphaFoldDB" id="A0A2H1J8T3"/>
<reference evidence="2 6" key="4">
    <citation type="submission" date="2017-03" db="EMBL/GenBank/DDBJ databases">
        <authorList>
            <person name="Afonso C.L."/>
            <person name="Miller P.J."/>
            <person name="Scott M.A."/>
            <person name="Spackman E."/>
            <person name="Goraichik I."/>
            <person name="Dimitrov K.M."/>
            <person name="Suarez D.L."/>
            <person name="Swayne D.E."/>
        </authorList>
    </citation>
    <scope>NUCLEOTIDE SEQUENCE [LARGE SCALE GENOMIC DNA]</scope>
    <source>
        <strain evidence="2">6</strain>
        <strain evidence="6">6(3)</strain>
        <strain evidence="3">CNRZ 920</strain>
    </source>
</reference>
<accession>A0A1D7VYZ8</accession>
<dbReference type="EMBL" id="FXZG01000016">
    <property type="protein sequence ID" value="SMX92572.1"/>
    <property type="molecule type" value="Genomic_DNA"/>
</dbReference>
<evidence type="ECO:0000313" key="6">
    <source>
        <dbReference type="Proteomes" id="UP000234327"/>
    </source>
</evidence>
<proteinExistence type="predicted"/>
<evidence type="ECO:0000313" key="4">
    <source>
        <dbReference type="Proteomes" id="UP000094793"/>
    </source>
</evidence>
<evidence type="ECO:0000313" key="2">
    <source>
        <dbReference type="EMBL" id="SMX83771.1"/>
    </source>
</evidence>
<dbReference type="Proteomes" id="UP000234289">
    <property type="component" value="Unassembled WGS sequence"/>
</dbReference>
<evidence type="ECO:0000313" key="1">
    <source>
        <dbReference type="EMBL" id="AOP52069.1"/>
    </source>
</evidence>
<dbReference type="PATRIC" id="fig|1703.10.peg.365"/>
<name>A0A2H1J8T3_BREAU</name>
<reference evidence="5" key="3">
    <citation type="submission" date="2017-03" db="EMBL/GenBank/DDBJ databases">
        <authorList>
            <person name="Monnet C."/>
        </authorList>
    </citation>
    <scope>NUCLEOTIDE SEQUENCE [LARGE SCALE GENOMIC DNA]</scope>
    <source>
        <strain evidence="5">CNRZ 920</strain>
    </source>
</reference>
<dbReference type="KEGG" id="blin:BLSMQ_0351"/>
<accession>A0A2H1J8T3</accession>
<dbReference type="Proteomes" id="UP000094793">
    <property type="component" value="Chromosome"/>
</dbReference>
<dbReference type="eggNOG" id="COG3654">
    <property type="taxonomic scope" value="Bacteria"/>
</dbReference>
<organism evidence="2 6">
    <name type="scientific">Brevibacterium aurantiacum</name>
    <dbReference type="NCBI Taxonomy" id="273384"/>
    <lineage>
        <taxon>Bacteria</taxon>
        <taxon>Bacillati</taxon>
        <taxon>Actinomycetota</taxon>
        <taxon>Actinomycetes</taxon>
        <taxon>Micrococcales</taxon>
        <taxon>Brevibacteriaceae</taxon>
        <taxon>Brevibacterium</taxon>
    </lineage>
</organism>
<reference evidence="4" key="2">
    <citation type="submission" date="2016-09" db="EMBL/GenBank/DDBJ databases">
        <title>Complete Genome Sequence of Brevibacterium linens SMQ-1335.</title>
        <authorList>
            <person name="de Melo A.G."/>
            <person name="Labrie S.J."/>
            <person name="Dumaresq J."/>
            <person name="Roberts R.J."/>
            <person name="Tremblay D.M."/>
            <person name="Moineau S."/>
        </authorList>
    </citation>
    <scope>NUCLEOTIDE SEQUENCE [LARGE SCALE GENOMIC DNA]</scope>
    <source>
        <strain evidence="4">SMQ-1335</strain>
    </source>
</reference>
<dbReference type="Gene3D" id="1.10.1790.50">
    <property type="match status" value="1"/>
</dbReference>
<dbReference type="Proteomes" id="UP000234327">
    <property type="component" value="Unassembled WGS sequence"/>
</dbReference>
<dbReference type="EMBL" id="CP017150">
    <property type="protein sequence ID" value="AOP52069.1"/>
    <property type="molecule type" value="Genomic_DNA"/>
</dbReference>
<evidence type="ECO:0000313" key="5">
    <source>
        <dbReference type="Proteomes" id="UP000234289"/>
    </source>
</evidence>
<gene>
    <name evidence="3" type="ORF">BAUR920_02622</name>
    <name evidence="2" type="ORF">BAURA63_02018</name>
    <name evidence="1" type="ORF">BLSMQ_0351</name>
</gene>
<protein>
    <submittedName>
        <fullName evidence="1 2">Death on curing protein</fullName>
    </submittedName>
</protein>
<dbReference type="EMBL" id="FXYZ01000007">
    <property type="protein sequence ID" value="SMX83771.1"/>
    <property type="molecule type" value="Genomic_DNA"/>
</dbReference>
<evidence type="ECO:0000313" key="3">
    <source>
        <dbReference type="EMBL" id="SMX92572.1"/>
    </source>
</evidence>